<organism evidence="2">
    <name type="scientific">Halomonas sp. H10-59</name>
    <dbReference type="NCBI Taxonomy" id="2950874"/>
    <lineage>
        <taxon>Bacteria</taxon>
        <taxon>Pseudomonadati</taxon>
        <taxon>Pseudomonadota</taxon>
        <taxon>Gammaproteobacteria</taxon>
        <taxon>Oceanospirillales</taxon>
        <taxon>Halomonadaceae</taxon>
        <taxon>Halomonas</taxon>
    </lineage>
</organism>
<reference evidence="2" key="1">
    <citation type="submission" date="2022-06" db="EMBL/GenBank/DDBJ databases">
        <title>A novel DMS-producing enzyme.</title>
        <authorList>
            <person name="Zhang Y."/>
        </authorList>
    </citation>
    <scope>NUCLEOTIDE SEQUENCE</scope>
    <source>
        <strain evidence="2">H10-59</strain>
    </source>
</reference>
<sequence length="592" mass="65145">MTESQSPLRLVGQPAAPQIERLERPSYAVYDGPVSVGGKVFRAGTWFHGIKHSHGDEAGQPFDLWICAPLHVDAETINSDDSSVGRLLRFKYRRKEVEHVMPMEALAGKGEEVLKALMRQGLEIDYTHRRYVPAYIASHYGLERVLATTTRPGWHDASGAFVLPSRIIGSADVRYQDSGKGALLFTERGTLTGWQTELAHYCQGNPVLILSVCCALAGPLLAKVGVNGGGVHLVGDSSSGKSLAQAMAASVWGNPGVFAASWDMSKGGIEIEAASRNDTVLILDEIKRADPKRVQEMAYAIANGTGKGTMTREREGRPKLYWRVLALSSGERSLSEHAAISGNTAHAGAELRMVDVNAGTRTYRAFDNVHDMTGAVFHRRLTTAAYQHFGHVGPAFVERLVQEKDQEQVYHRFTEIRELFEASSPQAGRVADRFAIIGLAGELAITYGLLPWPVQTAAHACRQLFQKWLASVGDGNAEDRQILTAIADFIALHGDSRFSDISAELPNPNVRQRAGYYEIEDRKRFYLFNRASLVEASNGYGRERIIRTLETYGVLAKTDAGRRQKNYRLPGGGSTRFFVVDPDRLDTERSSA</sequence>
<evidence type="ECO:0000259" key="1">
    <source>
        <dbReference type="Pfam" id="PF06048"/>
    </source>
</evidence>
<protein>
    <submittedName>
        <fullName evidence="2">DUF927 domain-containing protein</fullName>
    </submittedName>
</protein>
<dbReference type="AlphaFoldDB" id="A0AAU7KWG6"/>
<evidence type="ECO:0000313" key="2">
    <source>
        <dbReference type="EMBL" id="XBO76070.1"/>
    </source>
</evidence>
<dbReference type="RefSeq" id="WP_348815497.1">
    <property type="nucleotide sequence ID" value="NZ_CP098828.1"/>
</dbReference>
<name>A0AAU7KWG6_9GAMM</name>
<proteinExistence type="predicted"/>
<feature type="domain" description="DUF927" evidence="1">
    <location>
        <begin position="43"/>
        <end position="312"/>
    </location>
</feature>
<dbReference type="Pfam" id="PF06048">
    <property type="entry name" value="DUF927"/>
    <property type="match status" value="1"/>
</dbReference>
<dbReference type="EMBL" id="CP098828">
    <property type="protein sequence ID" value="XBO76070.1"/>
    <property type="molecule type" value="Genomic_DNA"/>
</dbReference>
<accession>A0AAU7KWG6</accession>
<dbReference type="InterPro" id="IPR009270">
    <property type="entry name" value="DUF927"/>
</dbReference>
<gene>
    <name evidence="2" type="ORF">NFG57_04640</name>
</gene>